<dbReference type="EMBL" id="CP060052">
    <property type="protein sequence ID" value="QNE05405.1"/>
    <property type="molecule type" value="Genomic_DNA"/>
</dbReference>
<dbReference type="InterPro" id="IPR038390">
    <property type="entry name" value="Metal_Tscrpt_repr_sf"/>
</dbReference>
<accession>A0A7G6VUJ0</accession>
<dbReference type="CDD" id="cd10148">
    <property type="entry name" value="CsoR-like_DUF156"/>
    <property type="match status" value="1"/>
</dbReference>
<comment type="similarity">
    <text evidence="1">Belongs to the FrmR/RcnR family.</text>
</comment>
<evidence type="ECO:0000313" key="2">
    <source>
        <dbReference type="EMBL" id="QNE05405.1"/>
    </source>
</evidence>
<name>A0A7G6VUJ0_9SPHN</name>
<dbReference type="RefSeq" id="WP_185884511.1">
    <property type="nucleotide sequence ID" value="NZ_CP060052.1"/>
</dbReference>
<dbReference type="Gene3D" id="1.20.58.1000">
    <property type="entry name" value="Metal-sensitive repressor, helix protomer"/>
    <property type="match status" value="1"/>
</dbReference>
<dbReference type="InterPro" id="IPR003735">
    <property type="entry name" value="Metal_Tscrpt_repr"/>
</dbReference>
<proteinExistence type="inferred from homology"/>
<organism evidence="2 3">
    <name type="scientific">Croceicoccus marinus</name>
    <dbReference type="NCBI Taxonomy" id="450378"/>
    <lineage>
        <taxon>Bacteria</taxon>
        <taxon>Pseudomonadati</taxon>
        <taxon>Pseudomonadota</taxon>
        <taxon>Alphaproteobacteria</taxon>
        <taxon>Sphingomonadales</taxon>
        <taxon>Erythrobacteraceae</taxon>
        <taxon>Croceicoccus</taxon>
    </lineage>
</organism>
<sequence length="92" mass="10254">MTCDTNIEGKVKRLNRIAGQVRGIGKMIEEGRYCMDILTQMQAVKSALAKVESEVLKDHAASCVAEAIASGDEGQQRAKFNELVELMERQRR</sequence>
<dbReference type="AlphaFoldDB" id="A0A7G6VUJ0"/>
<dbReference type="Pfam" id="PF02583">
    <property type="entry name" value="Trns_repr_metal"/>
    <property type="match status" value="1"/>
</dbReference>
<dbReference type="GO" id="GO:0045892">
    <property type="term" value="P:negative regulation of DNA-templated transcription"/>
    <property type="evidence" value="ECO:0007669"/>
    <property type="project" value="UniProtKB-ARBA"/>
</dbReference>
<evidence type="ECO:0000256" key="1">
    <source>
        <dbReference type="ARBA" id="ARBA00005260"/>
    </source>
</evidence>
<dbReference type="GO" id="GO:0003677">
    <property type="term" value="F:DNA binding"/>
    <property type="evidence" value="ECO:0007669"/>
    <property type="project" value="InterPro"/>
</dbReference>
<evidence type="ECO:0000313" key="3">
    <source>
        <dbReference type="Proteomes" id="UP000515297"/>
    </source>
</evidence>
<dbReference type="PANTHER" id="PTHR33677:SF3">
    <property type="entry name" value="COPPER-SENSING TRANSCRIPTIONAL REPRESSOR RICR"/>
    <property type="match status" value="1"/>
</dbReference>
<dbReference type="Proteomes" id="UP000515297">
    <property type="component" value="Chromosome"/>
</dbReference>
<protein>
    <submittedName>
        <fullName evidence="2">Metal-sensitive transcriptional regulator</fullName>
    </submittedName>
</protein>
<reference evidence="2 3" key="1">
    <citation type="submission" date="2020-08" db="EMBL/GenBank/DDBJ databases">
        <authorList>
            <person name="Liu G."/>
            <person name="Sun C."/>
        </authorList>
    </citation>
    <scope>NUCLEOTIDE SEQUENCE [LARGE SCALE GENOMIC DNA]</scope>
    <source>
        <strain evidence="2 3">OT19</strain>
    </source>
</reference>
<gene>
    <name evidence="2" type="ORF">H4O24_01455</name>
</gene>
<dbReference type="PANTHER" id="PTHR33677">
    <property type="entry name" value="TRANSCRIPTIONAL REPRESSOR FRMR-RELATED"/>
    <property type="match status" value="1"/>
</dbReference>
<dbReference type="GO" id="GO:0046872">
    <property type="term" value="F:metal ion binding"/>
    <property type="evidence" value="ECO:0007669"/>
    <property type="project" value="InterPro"/>
</dbReference>